<reference evidence="11" key="1">
    <citation type="submission" date="2025-08" db="UniProtKB">
        <authorList>
            <consortium name="Ensembl"/>
        </authorList>
    </citation>
    <scope>IDENTIFICATION</scope>
</reference>
<evidence type="ECO:0000313" key="12">
    <source>
        <dbReference type="Proteomes" id="UP000694545"/>
    </source>
</evidence>
<proteinExistence type="predicted"/>
<dbReference type="KEGG" id="vko:123036280"/>
<keyword evidence="5" id="KW-0677">Repeat</keyword>
<dbReference type="SMART" id="SM00208">
    <property type="entry name" value="TNFR"/>
    <property type="match status" value="4"/>
</dbReference>
<feature type="chain" id="PRO_5034230748" evidence="9">
    <location>
        <begin position="28"/>
        <end position="296"/>
    </location>
</feature>
<dbReference type="PANTHER" id="PTHR23097:SF116">
    <property type="entry name" value="TUMOR NECROSIS FACTOR RECEPTOR SUPERFAMILY MEMBER 6B"/>
    <property type="match status" value="1"/>
</dbReference>
<dbReference type="RefSeq" id="XP_044311341.1">
    <property type="nucleotide sequence ID" value="XM_044455406.1"/>
</dbReference>
<accession>A0A8D2IYI7</accession>
<evidence type="ECO:0000256" key="7">
    <source>
        <dbReference type="ARBA" id="ARBA00023180"/>
    </source>
</evidence>
<feature type="disulfide bond" evidence="8">
    <location>
        <begin position="90"/>
        <end position="108"/>
    </location>
</feature>
<dbReference type="InterPro" id="IPR001368">
    <property type="entry name" value="TNFR/NGFR_Cys_rich_reg"/>
</dbReference>
<keyword evidence="4 9" id="KW-0732">Signal</keyword>
<dbReference type="AlphaFoldDB" id="A0A8D2IYI7"/>
<dbReference type="Pfam" id="PF00020">
    <property type="entry name" value="TNFR_c6"/>
    <property type="match status" value="2"/>
</dbReference>
<evidence type="ECO:0000256" key="4">
    <source>
        <dbReference type="ARBA" id="ARBA00022729"/>
    </source>
</evidence>
<dbReference type="PANTHER" id="PTHR23097">
    <property type="entry name" value="TUMOR NECROSIS FACTOR RECEPTOR SUPERFAMILY MEMBER"/>
    <property type="match status" value="1"/>
</dbReference>
<feature type="disulfide bond" evidence="8">
    <location>
        <begin position="68"/>
        <end position="83"/>
    </location>
</feature>
<feature type="domain" description="TNFR-Cys" evidence="10">
    <location>
        <begin position="67"/>
        <end position="108"/>
    </location>
</feature>
<protein>
    <submittedName>
        <fullName evidence="11">TNF receptor superfamily member 6b</fullName>
    </submittedName>
</protein>
<name>A0A8D2IYI7_VARKO</name>
<keyword evidence="7" id="KW-0325">Glycoprotein</keyword>
<keyword evidence="3" id="KW-0053">Apoptosis</keyword>
<feature type="signal peptide" evidence="9">
    <location>
        <begin position="1"/>
        <end position="27"/>
    </location>
</feature>
<keyword evidence="12" id="KW-1185">Reference proteome</keyword>
<sequence length="296" mass="33732">MKQHSFWSPSKWVVCSLLLWILRASLSQPTYTWTNRHTQERHVCRQCPPGTYVAQHCSRERQTACKPCPGQHYTQYWNYLERCLYCSVFCNRMEEEASACNGTHNRVCQCKAGFHAEQDFCIKHSPCPLGAGVVQLGNPHGDTKCVLCAPGTFSSSVSSTDSCQPHRNCSEQGLEVNVHGTRFHDTLCTACQLGKAGSEEGLENADCQEALIDFVPYEIKSRRRLLHLKQILSNEPRSARGARKNPEELQVELHNFLLQLKNANGRAYVVRKLQETLTRLNLHHIKAKINKHFERL</sequence>
<dbReference type="GeneID" id="123036280"/>
<dbReference type="GO" id="GO:0005576">
    <property type="term" value="C:extracellular region"/>
    <property type="evidence" value="ECO:0007669"/>
    <property type="project" value="UniProtKB-SubCell"/>
</dbReference>
<evidence type="ECO:0000256" key="2">
    <source>
        <dbReference type="ARBA" id="ARBA00022525"/>
    </source>
</evidence>
<dbReference type="GO" id="GO:0006915">
    <property type="term" value="P:apoptotic process"/>
    <property type="evidence" value="ECO:0007669"/>
    <property type="project" value="UniProtKB-KW"/>
</dbReference>
<evidence type="ECO:0000256" key="6">
    <source>
        <dbReference type="ARBA" id="ARBA00023157"/>
    </source>
</evidence>
<gene>
    <name evidence="11" type="primary">TNFRSF6B</name>
</gene>
<evidence type="ECO:0000256" key="3">
    <source>
        <dbReference type="ARBA" id="ARBA00022703"/>
    </source>
</evidence>
<evidence type="ECO:0000259" key="10">
    <source>
        <dbReference type="PROSITE" id="PS50050"/>
    </source>
</evidence>
<dbReference type="SUPFAM" id="SSF57586">
    <property type="entry name" value="TNF receptor-like"/>
    <property type="match status" value="2"/>
</dbReference>
<dbReference type="OrthoDB" id="9990004at2759"/>
<dbReference type="CTD" id="8771"/>
<reference evidence="11" key="2">
    <citation type="submission" date="2025-09" db="UniProtKB">
        <authorList>
            <consortium name="Ensembl"/>
        </authorList>
    </citation>
    <scope>IDENTIFICATION</scope>
</reference>
<dbReference type="Ensembl" id="ENSVKKT00000001904.1">
    <property type="protein sequence ID" value="ENSVKKP00000001841.1"/>
    <property type="gene ID" value="ENSVKKG00000001507.1"/>
</dbReference>
<evidence type="ECO:0000256" key="9">
    <source>
        <dbReference type="SAM" id="SignalP"/>
    </source>
</evidence>
<comment type="caution">
    <text evidence="8">Lacks conserved residue(s) required for the propagation of feature annotation.</text>
</comment>
<keyword evidence="6 8" id="KW-1015">Disulfide bond</keyword>
<evidence type="ECO:0000256" key="8">
    <source>
        <dbReference type="PROSITE-ProRule" id="PRU00206"/>
    </source>
</evidence>
<feature type="repeat" description="TNFR-Cys" evidence="8">
    <location>
        <begin position="67"/>
        <end position="108"/>
    </location>
</feature>
<dbReference type="PROSITE" id="PS50050">
    <property type="entry name" value="TNFR_NGFR_2"/>
    <property type="match status" value="1"/>
</dbReference>
<evidence type="ECO:0000256" key="5">
    <source>
        <dbReference type="ARBA" id="ARBA00022737"/>
    </source>
</evidence>
<dbReference type="InterPro" id="IPR052459">
    <property type="entry name" value="TNFRSF_decoy_receptor"/>
</dbReference>
<dbReference type="Proteomes" id="UP000694545">
    <property type="component" value="Unplaced"/>
</dbReference>
<keyword evidence="2" id="KW-0964">Secreted</keyword>
<evidence type="ECO:0000256" key="1">
    <source>
        <dbReference type="ARBA" id="ARBA00004613"/>
    </source>
</evidence>
<comment type="subcellular location">
    <subcellularLocation>
        <location evidence="1">Secreted</location>
    </subcellularLocation>
</comment>
<organism evidence="11 12">
    <name type="scientific">Varanus komodoensis</name>
    <name type="common">Komodo dragon</name>
    <dbReference type="NCBI Taxonomy" id="61221"/>
    <lineage>
        <taxon>Eukaryota</taxon>
        <taxon>Metazoa</taxon>
        <taxon>Chordata</taxon>
        <taxon>Craniata</taxon>
        <taxon>Vertebrata</taxon>
        <taxon>Euteleostomi</taxon>
        <taxon>Lepidosauria</taxon>
        <taxon>Squamata</taxon>
        <taxon>Bifurcata</taxon>
        <taxon>Unidentata</taxon>
        <taxon>Episquamata</taxon>
        <taxon>Toxicofera</taxon>
        <taxon>Anguimorpha</taxon>
        <taxon>Paleoanguimorpha</taxon>
        <taxon>Varanoidea</taxon>
        <taxon>Varanidae</taxon>
        <taxon>Varanus</taxon>
    </lineage>
</organism>
<dbReference type="OMA" id="PCQPHQD"/>
<dbReference type="Gene3D" id="2.10.50.10">
    <property type="entry name" value="Tumor Necrosis Factor Receptor, subunit A, domain 2"/>
    <property type="match status" value="3"/>
</dbReference>
<evidence type="ECO:0000313" key="11">
    <source>
        <dbReference type="Ensembl" id="ENSVKKP00000001841.1"/>
    </source>
</evidence>